<dbReference type="OrthoDB" id="2199395at2"/>
<evidence type="ECO:0000256" key="1">
    <source>
        <dbReference type="SAM" id="SignalP"/>
    </source>
</evidence>
<dbReference type="GeneID" id="98568990"/>
<evidence type="ECO:0000313" key="2">
    <source>
        <dbReference type="EMBL" id="RST93532.1"/>
    </source>
</evidence>
<evidence type="ECO:0000313" key="3">
    <source>
        <dbReference type="Proteomes" id="UP000287239"/>
    </source>
</evidence>
<proteinExistence type="predicted"/>
<gene>
    <name evidence="2" type="ORF">CBF35_11445</name>
</gene>
<dbReference type="EMBL" id="NGJU01000018">
    <property type="protein sequence ID" value="RST93532.1"/>
    <property type="molecule type" value="Genomic_DNA"/>
</dbReference>
<accession>A0A429ZIL4</accession>
<feature type="signal peptide" evidence="1">
    <location>
        <begin position="1"/>
        <end position="31"/>
    </location>
</feature>
<name>A0A429ZIL4_9ENTE</name>
<keyword evidence="1" id="KW-0732">Signal</keyword>
<evidence type="ECO:0008006" key="4">
    <source>
        <dbReference type="Google" id="ProtNLM"/>
    </source>
</evidence>
<keyword evidence="3" id="KW-1185">Reference proteome</keyword>
<sequence length="432" mass="46828">MIKGKNKNKRKRVLAVTAAAALCTLLLSTFAWEVYKAEKENKFGNALSSGSIEIEEIFPDPMLEEGAKLQKDVWTVNTSSSNTIVRLTFEEIMNTLNTKPGEKEAIIKQFADADLDPTTHVPTAANADTKGYIPVVMDNGYYVSELKKNTANDPFVTWADVTSDMTGAPADVTILAKANKVDITAVGGSTEYRVDVEYVAFRKFDLTYTNMGDVSKDKVVKFTDPATGTINTAFVAQQVNSKNAAGKTTFKAAYDASTGAITGYSFTDLNMEFYDGLVRSGVANWAAEDLHIGPGTEVAKLPALSAINKSSADASVDLYYSAFLKADASENTWMYNENDGFFYYMGVVGSGSYTNPILSHVGLGIDLGTKYDYLDYSLWVDAEAVLPKKEAVLEQFFGGTVPTAEPSLTIYNKLVTLADANTPVDPDPLPVP</sequence>
<feature type="chain" id="PRO_5039628692" description="Alternate signal-mediated exported protein, CPF_0494 family" evidence="1">
    <location>
        <begin position="32"/>
        <end position="432"/>
    </location>
</feature>
<dbReference type="RefSeq" id="WP_126781280.1">
    <property type="nucleotide sequence ID" value="NZ_NGJU01000018.1"/>
</dbReference>
<reference evidence="2 3" key="1">
    <citation type="submission" date="2017-05" db="EMBL/GenBank/DDBJ databases">
        <title>Vagococcus spp. assemblies.</title>
        <authorList>
            <person name="Gulvik C.A."/>
        </authorList>
    </citation>
    <scope>NUCLEOTIDE SEQUENCE [LARGE SCALE GENOMIC DNA]</scope>
    <source>
        <strain evidence="2 3">NCFB 2777</strain>
    </source>
</reference>
<organism evidence="2 3">
    <name type="scientific">Vagococcus salmoninarum</name>
    <dbReference type="NCBI Taxonomy" id="2739"/>
    <lineage>
        <taxon>Bacteria</taxon>
        <taxon>Bacillati</taxon>
        <taxon>Bacillota</taxon>
        <taxon>Bacilli</taxon>
        <taxon>Lactobacillales</taxon>
        <taxon>Enterococcaceae</taxon>
        <taxon>Vagococcus</taxon>
    </lineage>
</organism>
<comment type="caution">
    <text evidence="2">The sequence shown here is derived from an EMBL/GenBank/DDBJ whole genome shotgun (WGS) entry which is preliminary data.</text>
</comment>
<dbReference type="Proteomes" id="UP000287239">
    <property type="component" value="Unassembled WGS sequence"/>
</dbReference>
<protein>
    <recommendedName>
        <fullName evidence="4">Alternate signal-mediated exported protein, CPF_0494 family</fullName>
    </recommendedName>
</protein>
<dbReference type="AlphaFoldDB" id="A0A429ZIL4"/>